<reference evidence="15" key="1">
    <citation type="submission" date="2023-10" db="EMBL/GenBank/DDBJ databases">
        <title>Genome assembly of Pristionchus species.</title>
        <authorList>
            <person name="Yoshida K."/>
            <person name="Sommer R.J."/>
        </authorList>
    </citation>
    <scope>NUCLEOTIDE SEQUENCE</scope>
    <source>
        <strain evidence="15">RS5133</strain>
    </source>
</reference>
<sequence>RFMLILGHFLPIFCFVDYSNGESSEEEIPTILSWTPFFGSHVNHQWFQERLSDEKCPKQCRFVPRSDELNHSITDYDGVIFHTRDVSLSDLPKSRKSDQLYLLFSLEAPGNRAEGTLQKFPPFYFNRTVGYSSLNHYVFDYDRLADANLTKDAVKAKNQSILAVISNCHTASGRESLMKVLWAQMDITLRGRCYEKSVSGDELENLIKTHRFVIAMENTACMEYVTEKAFRYKSLIVPIVLSRELVKDVLPADSFIAVDDFDDVTELKDRISTLQRNDDEYMKYFAWMDREEDQGMRFKGICKLCTDLHNRRLLVHFSLPQAVFPDARLCETGIVDRLLKGQKKKDWDQVIFKGGVVTLILLVVVLLCYFWPLFCRR</sequence>
<dbReference type="GO" id="GO:0046920">
    <property type="term" value="F:alpha-(1-&gt;3)-fucosyltransferase activity"/>
    <property type="evidence" value="ECO:0007669"/>
    <property type="project" value="TreeGrafter"/>
</dbReference>
<accession>A0AAV5UYN4</accession>
<dbReference type="AlphaFoldDB" id="A0AAV5UYN4"/>
<evidence type="ECO:0000256" key="12">
    <source>
        <dbReference type="SAM" id="SignalP"/>
    </source>
</evidence>
<feature type="non-terminal residue" evidence="15">
    <location>
        <position position="377"/>
    </location>
</feature>
<dbReference type="InterPro" id="IPR038577">
    <property type="entry name" value="GT10-like_C_sf"/>
</dbReference>
<organism evidence="15 16">
    <name type="scientific">Pristionchus fissidentatus</name>
    <dbReference type="NCBI Taxonomy" id="1538716"/>
    <lineage>
        <taxon>Eukaryota</taxon>
        <taxon>Metazoa</taxon>
        <taxon>Ecdysozoa</taxon>
        <taxon>Nematoda</taxon>
        <taxon>Chromadorea</taxon>
        <taxon>Rhabditida</taxon>
        <taxon>Rhabditina</taxon>
        <taxon>Diplogasteromorpha</taxon>
        <taxon>Diplogasteroidea</taxon>
        <taxon>Neodiplogasteridae</taxon>
        <taxon>Pristionchus</taxon>
    </lineage>
</organism>
<proteinExistence type="inferred from homology"/>
<feature type="signal peptide" evidence="12">
    <location>
        <begin position="1"/>
        <end position="21"/>
    </location>
</feature>
<evidence type="ECO:0000259" key="14">
    <source>
        <dbReference type="Pfam" id="PF17039"/>
    </source>
</evidence>
<keyword evidence="16" id="KW-1185">Reference proteome</keyword>
<keyword evidence="6 11" id="KW-0812">Transmembrane</keyword>
<comment type="caution">
    <text evidence="15">The sequence shown here is derived from an EMBL/GenBank/DDBJ whole genome shotgun (WGS) entry which is preliminary data.</text>
</comment>
<keyword evidence="12" id="KW-0732">Signal</keyword>
<dbReference type="EC" id="2.4.1.-" evidence="11"/>
<comment type="subcellular location">
    <subcellularLocation>
        <location evidence="1 11">Golgi apparatus</location>
        <location evidence="1 11">Golgi stack membrane</location>
        <topology evidence="1 11">Single-pass type II membrane protein</topology>
    </subcellularLocation>
</comment>
<dbReference type="Gene3D" id="3.40.50.11660">
    <property type="entry name" value="Glycosyl transferase family 10, C-terminal domain"/>
    <property type="match status" value="1"/>
</dbReference>
<evidence type="ECO:0000313" key="16">
    <source>
        <dbReference type="Proteomes" id="UP001432322"/>
    </source>
</evidence>
<keyword evidence="11" id="KW-0333">Golgi apparatus</keyword>
<dbReference type="InterPro" id="IPR001503">
    <property type="entry name" value="Glyco_trans_10"/>
</dbReference>
<dbReference type="EMBL" id="BTSY01000001">
    <property type="protein sequence ID" value="GMT11278.1"/>
    <property type="molecule type" value="Genomic_DNA"/>
</dbReference>
<evidence type="ECO:0000256" key="7">
    <source>
        <dbReference type="ARBA" id="ARBA00022968"/>
    </source>
</evidence>
<evidence type="ECO:0000256" key="5">
    <source>
        <dbReference type="ARBA" id="ARBA00022679"/>
    </source>
</evidence>
<keyword evidence="5 11" id="KW-0808">Transferase</keyword>
<feature type="non-terminal residue" evidence="15">
    <location>
        <position position="1"/>
    </location>
</feature>
<evidence type="ECO:0000256" key="11">
    <source>
        <dbReference type="RuleBase" id="RU003832"/>
    </source>
</evidence>
<comment type="pathway">
    <text evidence="2">Protein modification; protein glycosylation.</text>
</comment>
<feature type="domain" description="Fucosyltransferase N-terminal" evidence="14">
    <location>
        <begin position="29"/>
        <end position="133"/>
    </location>
</feature>
<gene>
    <name evidence="15" type="ORF">PFISCL1PPCAC_2575</name>
</gene>
<comment type="similarity">
    <text evidence="3 11">Belongs to the glycosyltransferase 10 family.</text>
</comment>
<dbReference type="PANTHER" id="PTHR11929:SF226">
    <property type="entry name" value="ATP-DEPENDENT DNA HELICASE-RELATED"/>
    <property type="match status" value="1"/>
</dbReference>
<keyword evidence="9 11" id="KW-0472">Membrane</keyword>
<evidence type="ECO:0000256" key="4">
    <source>
        <dbReference type="ARBA" id="ARBA00022676"/>
    </source>
</evidence>
<dbReference type="Pfam" id="PF00852">
    <property type="entry name" value="Glyco_transf_10"/>
    <property type="match status" value="1"/>
</dbReference>
<evidence type="ECO:0000256" key="3">
    <source>
        <dbReference type="ARBA" id="ARBA00008919"/>
    </source>
</evidence>
<dbReference type="GO" id="GO:0032580">
    <property type="term" value="C:Golgi cisterna membrane"/>
    <property type="evidence" value="ECO:0007669"/>
    <property type="project" value="UniProtKB-SubCell"/>
</dbReference>
<feature type="domain" description="Fucosyltransferase C-terminal" evidence="13">
    <location>
        <begin position="155"/>
        <end position="312"/>
    </location>
</feature>
<evidence type="ECO:0000256" key="10">
    <source>
        <dbReference type="ARBA" id="ARBA00023180"/>
    </source>
</evidence>
<evidence type="ECO:0000256" key="8">
    <source>
        <dbReference type="ARBA" id="ARBA00022989"/>
    </source>
</evidence>
<dbReference type="InterPro" id="IPR031481">
    <property type="entry name" value="Glyco_tran_10_N"/>
</dbReference>
<feature type="chain" id="PRO_5043865288" description="Fucosyltransferase" evidence="12">
    <location>
        <begin position="22"/>
        <end position="377"/>
    </location>
</feature>
<dbReference type="PANTHER" id="PTHR11929">
    <property type="entry name" value="ALPHA- 1,3 -FUCOSYLTRANSFERASE"/>
    <property type="match status" value="1"/>
</dbReference>
<name>A0AAV5UYN4_9BILA</name>
<evidence type="ECO:0000256" key="2">
    <source>
        <dbReference type="ARBA" id="ARBA00004922"/>
    </source>
</evidence>
<dbReference type="Proteomes" id="UP001432322">
    <property type="component" value="Unassembled WGS sequence"/>
</dbReference>
<dbReference type="Pfam" id="PF17039">
    <property type="entry name" value="Glyco_tran_10_N"/>
    <property type="match status" value="1"/>
</dbReference>
<dbReference type="InterPro" id="IPR055270">
    <property type="entry name" value="Glyco_tran_10_C"/>
</dbReference>
<evidence type="ECO:0000256" key="1">
    <source>
        <dbReference type="ARBA" id="ARBA00004447"/>
    </source>
</evidence>
<keyword evidence="7" id="KW-0735">Signal-anchor</keyword>
<evidence type="ECO:0000259" key="13">
    <source>
        <dbReference type="Pfam" id="PF00852"/>
    </source>
</evidence>
<evidence type="ECO:0000256" key="9">
    <source>
        <dbReference type="ARBA" id="ARBA00023136"/>
    </source>
</evidence>
<feature type="transmembrane region" description="Helical" evidence="11">
    <location>
        <begin position="350"/>
        <end position="374"/>
    </location>
</feature>
<evidence type="ECO:0000256" key="6">
    <source>
        <dbReference type="ARBA" id="ARBA00022692"/>
    </source>
</evidence>
<protein>
    <recommendedName>
        <fullName evidence="11">Fucosyltransferase</fullName>
        <ecNumber evidence="11">2.4.1.-</ecNumber>
    </recommendedName>
</protein>
<evidence type="ECO:0000313" key="15">
    <source>
        <dbReference type="EMBL" id="GMT11278.1"/>
    </source>
</evidence>
<keyword evidence="4 11" id="KW-0328">Glycosyltransferase</keyword>
<dbReference type="SUPFAM" id="SSF53756">
    <property type="entry name" value="UDP-Glycosyltransferase/glycogen phosphorylase"/>
    <property type="match status" value="1"/>
</dbReference>
<keyword evidence="8 11" id="KW-1133">Transmembrane helix</keyword>
<keyword evidence="10" id="KW-0325">Glycoprotein</keyword>